<reference evidence="1 2" key="1">
    <citation type="submission" date="2019-01" db="EMBL/GenBank/DDBJ databases">
        <authorList>
            <person name="Sayadi A."/>
        </authorList>
    </citation>
    <scope>NUCLEOTIDE SEQUENCE [LARGE SCALE GENOMIC DNA]</scope>
</reference>
<protein>
    <submittedName>
        <fullName evidence="1">Uncharacterized protein</fullName>
    </submittedName>
</protein>
<dbReference type="Proteomes" id="UP000410492">
    <property type="component" value="Unassembled WGS sequence"/>
</dbReference>
<gene>
    <name evidence="1" type="ORF">CALMAC_LOCUS2677</name>
</gene>
<keyword evidence="2" id="KW-1185">Reference proteome</keyword>
<evidence type="ECO:0000313" key="1">
    <source>
        <dbReference type="EMBL" id="VEN37425.1"/>
    </source>
</evidence>
<accession>A0A653BQ49</accession>
<dbReference type="EMBL" id="CAACVG010003336">
    <property type="protein sequence ID" value="VEN37425.1"/>
    <property type="molecule type" value="Genomic_DNA"/>
</dbReference>
<evidence type="ECO:0000313" key="2">
    <source>
        <dbReference type="Proteomes" id="UP000410492"/>
    </source>
</evidence>
<feature type="non-terminal residue" evidence="1">
    <location>
        <position position="1"/>
    </location>
</feature>
<organism evidence="1 2">
    <name type="scientific">Callosobruchus maculatus</name>
    <name type="common">Southern cowpea weevil</name>
    <name type="synonym">Pulse bruchid</name>
    <dbReference type="NCBI Taxonomy" id="64391"/>
    <lineage>
        <taxon>Eukaryota</taxon>
        <taxon>Metazoa</taxon>
        <taxon>Ecdysozoa</taxon>
        <taxon>Arthropoda</taxon>
        <taxon>Hexapoda</taxon>
        <taxon>Insecta</taxon>
        <taxon>Pterygota</taxon>
        <taxon>Neoptera</taxon>
        <taxon>Endopterygota</taxon>
        <taxon>Coleoptera</taxon>
        <taxon>Polyphaga</taxon>
        <taxon>Cucujiformia</taxon>
        <taxon>Chrysomeloidea</taxon>
        <taxon>Chrysomelidae</taxon>
        <taxon>Bruchinae</taxon>
        <taxon>Bruchini</taxon>
        <taxon>Callosobruchus</taxon>
    </lineage>
</organism>
<name>A0A653BQ49_CALMS</name>
<sequence length="40" mass="4664">NWPGQDLPCLTCRDKTCLALIGRDKRFPCLNWPRRPLVLP</sequence>
<proteinExistence type="predicted"/>
<dbReference type="AlphaFoldDB" id="A0A653BQ49"/>